<evidence type="ECO:0000313" key="1">
    <source>
        <dbReference type="EMBL" id="ELQ70538.1"/>
    </source>
</evidence>
<protein>
    <submittedName>
        <fullName evidence="1">Uncharacterized protein</fullName>
    </submittedName>
</protein>
<name>L7JR51_PYRO1</name>
<sequence length="325" mass="36886">MPASLCIRKDLGDERIFAKWQNPDYLAQAQRPGFLTDRRHFLQVYHHSNGPLISVECCEFIPSHIEQVRLWGKSESGWKCLETGALSLHPKSTLSDLHIEDYVSNCVPHVLTEIGHGHSISSIAGNMRAEGLVKDAQYLLTATYLLVTGWQLGASPPITDPSSPYYGSSPAPRVLQNELDRRLEWYISSLESRLLADLRAALVKRTAPWNDIYLTGLLVLAVVEIDSWRLMYWIRHKEEAYKWRHPDSAQKLVEKAIFYVNMILAHLHFFGEIPDAFTRLGAQMEAKRPGSSYQETNHNSLDGALTRLGLIGGDLQFVKWDDFVC</sequence>
<dbReference type="AlphaFoldDB" id="L7JR51"/>
<accession>L7JR51</accession>
<organism>
    <name type="scientific">Pyricularia oryzae (strain P131)</name>
    <name type="common">Rice blast fungus</name>
    <name type="synonym">Magnaporthe oryzae</name>
    <dbReference type="NCBI Taxonomy" id="1143193"/>
    <lineage>
        <taxon>Eukaryota</taxon>
        <taxon>Fungi</taxon>
        <taxon>Dikarya</taxon>
        <taxon>Ascomycota</taxon>
        <taxon>Pezizomycotina</taxon>
        <taxon>Sordariomycetes</taxon>
        <taxon>Sordariomycetidae</taxon>
        <taxon>Magnaporthales</taxon>
        <taxon>Pyriculariaceae</taxon>
        <taxon>Pyricularia</taxon>
    </lineage>
</organism>
<proteinExistence type="predicted"/>
<dbReference type="EMBL" id="JH795725">
    <property type="protein sequence ID" value="ELQ70538.1"/>
    <property type="molecule type" value="Genomic_DNA"/>
</dbReference>
<gene>
    <name evidence="1" type="ORF">OOW_P131scaffold00006g1</name>
</gene>
<reference evidence="1" key="1">
    <citation type="journal article" date="2012" name="PLoS Genet.">
        <title>Comparative analysis of the genomes of two field isolates of the rice blast fungus Magnaporthe oryzae.</title>
        <authorList>
            <person name="Xue M."/>
            <person name="Yang J."/>
            <person name="Li Z."/>
            <person name="Hu S."/>
            <person name="Yao N."/>
            <person name="Dean R.A."/>
            <person name="Zhao W."/>
            <person name="Shen M."/>
            <person name="Zhang H."/>
            <person name="Li C."/>
            <person name="Liu L."/>
            <person name="Cao L."/>
            <person name="Xu X."/>
            <person name="Xing Y."/>
            <person name="Hsiang T."/>
            <person name="Zhang Z."/>
            <person name="Xu J.R."/>
            <person name="Peng Y.L."/>
        </authorList>
    </citation>
    <scope>NUCLEOTIDE SEQUENCE [LARGE SCALE GENOMIC DNA]</scope>
    <source>
        <strain evidence="1">P131</strain>
    </source>
</reference>